<dbReference type="InterPro" id="IPR026748">
    <property type="entry name" value="Clarin"/>
</dbReference>
<protein>
    <submittedName>
        <fullName evidence="6">Uncharacterized protein</fullName>
    </submittedName>
</protein>
<dbReference type="Proteomes" id="UP001378592">
    <property type="component" value="Unassembled WGS sequence"/>
</dbReference>
<keyword evidence="4" id="KW-1133">Transmembrane helix</keyword>
<proteinExistence type="inferred from homology"/>
<keyword evidence="5" id="KW-0472">Membrane</keyword>
<gene>
    <name evidence="6" type="ORF">R5R35_005152</name>
</gene>
<dbReference type="PANTHER" id="PTHR31548:SF6">
    <property type="entry name" value="AGAP002756-PA"/>
    <property type="match status" value="1"/>
</dbReference>
<organism evidence="6 7">
    <name type="scientific">Gryllus longicercus</name>
    <dbReference type="NCBI Taxonomy" id="2509291"/>
    <lineage>
        <taxon>Eukaryota</taxon>
        <taxon>Metazoa</taxon>
        <taxon>Ecdysozoa</taxon>
        <taxon>Arthropoda</taxon>
        <taxon>Hexapoda</taxon>
        <taxon>Insecta</taxon>
        <taxon>Pterygota</taxon>
        <taxon>Neoptera</taxon>
        <taxon>Polyneoptera</taxon>
        <taxon>Orthoptera</taxon>
        <taxon>Ensifera</taxon>
        <taxon>Gryllidea</taxon>
        <taxon>Grylloidea</taxon>
        <taxon>Gryllidae</taxon>
        <taxon>Gryllinae</taxon>
        <taxon>Gryllus</taxon>
    </lineage>
</organism>
<dbReference type="PANTHER" id="PTHR31548">
    <property type="entry name" value="CLARIN"/>
    <property type="match status" value="1"/>
</dbReference>
<accession>A0AAN9V5W1</accession>
<evidence type="ECO:0000256" key="4">
    <source>
        <dbReference type="ARBA" id="ARBA00022989"/>
    </source>
</evidence>
<keyword evidence="3" id="KW-0812">Transmembrane</keyword>
<dbReference type="EMBL" id="JAZDUA010000466">
    <property type="protein sequence ID" value="KAK7792199.1"/>
    <property type="molecule type" value="Genomic_DNA"/>
</dbReference>
<sequence>MTTTRRGHVFGTFLTSCAALVLLIVSCATNVWITSEIDYPPLPLQRSNANYGLFRGTFDKVITSTNKINLDIRLVCDFGENICAWSCQKTSEYRKQELADLLNNIPRECALESFIGLSAGTNGTRFAGSNTRAISKGCLDLLCLILWGANYATVLKDNIALNEVISGIRISKDFAQLGWSYW</sequence>
<comment type="subcellular location">
    <subcellularLocation>
        <location evidence="1">Membrane</location>
        <topology evidence="1">Multi-pass membrane protein</topology>
    </subcellularLocation>
</comment>
<dbReference type="GO" id="GO:0016020">
    <property type="term" value="C:membrane"/>
    <property type="evidence" value="ECO:0007669"/>
    <property type="project" value="UniProtKB-SubCell"/>
</dbReference>
<dbReference type="PROSITE" id="PS51257">
    <property type="entry name" value="PROKAR_LIPOPROTEIN"/>
    <property type="match status" value="1"/>
</dbReference>
<reference evidence="6 7" key="1">
    <citation type="submission" date="2024-03" db="EMBL/GenBank/DDBJ databases">
        <title>The genome assembly and annotation of the cricket Gryllus longicercus Weissman &amp; Gray.</title>
        <authorList>
            <person name="Szrajer S."/>
            <person name="Gray D."/>
            <person name="Ylla G."/>
        </authorList>
    </citation>
    <scope>NUCLEOTIDE SEQUENCE [LARGE SCALE GENOMIC DNA]</scope>
    <source>
        <strain evidence="6">DAG 2021-001</strain>
        <tissue evidence="6">Whole body minus gut</tissue>
    </source>
</reference>
<evidence type="ECO:0000256" key="2">
    <source>
        <dbReference type="ARBA" id="ARBA00005787"/>
    </source>
</evidence>
<evidence type="ECO:0000256" key="1">
    <source>
        <dbReference type="ARBA" id="ARBA00004141"/>
    </source>
</evidence>
<evidence type="ECO:0000313" key="6">
    <source>
        <dbReference type="EMBL" id="KAK7792199.1"/>
    </source>
</evidence>
<dbReference type="AlphaFoldDB" id="A0AAN9V5W1"/>
<dbReference type="GO" id="GO:0007605">
    <property type="term" value="P:sensory perception of sound"/>
    <property type="evidence" value="ECO:0007669"/>
    <property type="project" value="UniProtKB-ARBA"/>
</dbReference>
<keyword evidence="7" id="KW-1185">Reference proteome</keyword>
<name>A0AAN9V5W1_9ORTH</name>
<comment type="similarity">
    <text evidence="2">Belongs to the clarin family.</text>
</comment>
<evidence type="ECO:0000256" key="3">
    <source>
        <dbReference type="ARBA" id="ARBA00022692"/>
    </source>
</evidence>
<evidence type="ECO:0000313" key="7">
    <source>
        <dbReference type="Proteomes" id="UP001378592"/>
    </source>
</evidence>
<evidence type="ECO:0000256" key="5">
    <source>
        <dbReference type="ARBA" id="ARBA00023136"/>
    </source>
</evidence>
<comment type="caution">
    <text evidence="6">The sequence shown here is derived from an EMBL/GenBank/DDBJ whole genome shotgun (WGS) entry which is preliminary data.</text>
</comment>